<dbReference type="PANTHER" id="PTHR46115">
    <property type="entry name" value="THIOREDOXIN-LIKE PROTEIN 1"/>
    <property type="match status" value="1"/>
</dbReference>
<dbReference type="InterPro" id="IPR013766">
    <property type="entry name" value="Thioredoxin_domain"/>
</dbReference>
<dbReference type="CDD" id="cd02947">
    <property type="entry name" value="TRX_family"/>
    <property type="match status" value="1"/>
</dbReference>
<dbReference type="AlphaFoldDB" id="A0A6C0LC44"/>
<dbReference type="SUPFAM" id="SSF52833">
    <property type="entry name" value="Thioredoxin-like"/>
    <property type="match status" value="1"/>
</dbReference>
<evidence type="ECO:0000313" key="3">
    <source>
        <dbReference type="EMBL" id="QHU27900.1"/>
    </source>
</evidence>
<dbReference type="Pfam" id="PF00085">
    <property type="entry name" value="Thioredoxin"/>
    <property type="match status" value="1"/>
</dbReference>
<reference evidence="3" key="1">
    <citation type="journal article" date="2020" name="Nature">
        <title>Giant virus diversity and host interactions through global metagenomics.</title>
        <authorList>
            <person name="Schulz F."/>
            <person name="Roux S."/>
            <person name="Paez-Espino D."/>
            <person name="Jungbluth S."/>
            <person name="Walsh D.A."/>
            <person name="Denef V.J."/>
            <person name="McMahon K.D."/>
            <person name="Konstantinidis K.T."/>
            <person name="Eloe-Fadrosh E.A."/>
            <person name="Kyrpides N.C."/>
            <person name="Woyke T."/>
        </authorList>
    </citation>
    <scope>NUCLEOTIDE SEQUENCE</scope>
    <source>
        <strain evidence="3">GVMAG-M-3300027769-26</strain>
    </source>
</reference>
<keyword evidence="1" id="KW-1015">Disulfide bond</keyword>
<evidence type="ECO:0000259" key="2">
    <source>
        <dbReference type="Pfam" id="PF00085"/>
    </source>
</evidence>
<dbReference type="Gene3D" id="3.40.30.10">
    <property type="entry name" value="Glutaredoxin"/>
    <property type="match status" value="1"/>
</dbReference>
<dbReference type="InterPro" id="IPR036249">
    <property type="entry name" value="Thioredoxin-like_sf"/>
</dbReference>
<proteinExistence type="predicted"/>
<accession>A0A6C0LC44</accession>
<protein>
    <recommendedName>
        <fullName evidence="2">Thioredoxin domain-containing protein</fullName>
    </recommendedName>
</protein>
<evidence type="ECO:0000256" key="1">
    <source>
        <dbReference type="ARBA" id="ARBA00023157"/>
    </source>
</evidence>
<feature type="domain" description="Thioredoxin" evidence="2">
    <location>
        <begin position="7"/>
        <end position="92"/>
    </location>
</feature>
<dbReference type="EMBL" id="MN740465">
    <property type="protein sequence ID" value="QHU27900.1"/>
    <property type="molecule type" value="Genomic_DNA"/>
</dbReference>
<sequence length="108" mass="12587">MAILDITNNEEYKNILRGNKVLVIYSASFCKPCKEIYPYMLELSETYKDIIFIKVDIQKCEDIEDINSILSIPHFRFINNTREICSFTGANRCLIIESIEKLRLSDSL</sequence>
<organism evidence="3">
    <name type="scientific">viral metagenome</name>
    <dbReference type="NCBI Taxonomy" id="1070528"/>
    <lineage>
        <taxon>unclassified sequences</taxon>
        <taxon>metagenomes</taxon>
        <taxon>organismal metagenomes</taxon>
    </lineage>
</organism>
<name>A0A6C0LC44_9ZZZZ</name>